<reference evidence="2" key="1">
    <citation type="submission" date="2025-02" db="EMBL/GenBank/DDBJ databases">
        <authorList>
            <consortium name="NCBI Genome Project"/>
        </authorList>
    </citation>
    <scope>NUCLEOTIDE SEQUENCE</scope>
</reference>
<feature type="chain" id="PRO_5044743531" evidence="1">
    <location>
        <begin position="18"/>
        <end position="128"/>
    </location>
</feature>
<evidence type="ECO:0000313" key="2">
    <source>
        <dbReference type="RefSeq" id="XP_059604335.1"/>
    </source>
</evidence>
<dbReference type="AlphaFoldDB" id="A0AAJ8BY16"/>
<organism evidence="2">
    <name type="scientific">Aspergillus niger</name>
    <dbReference type="NCBI Taxonomy" id="5061"/>
    <lineage>
        <taxon>Eukaryota</taxon>
        <taxon>Fungi</taxon>
        <taxon>Dikarya</taxon>
        <taxon>Ascomycota</taxon>
        <taxon>Pezizomycotina</taxon>
        <taxon>Eurotiomycetes</taxon>
        <taxon>Eurotiomycetidae</taxon>
        <taxon>Eurotiales</taxon>
        <taxon>Aspergillaceae</taxon>
        <taxon>Aspergillus</taxon>
        <taxon>Aspergillus subgen. Circumdati</taxon>
    </lineage>
</organism>
<reference evidence="2" key="2">
    <citation type="submission" date="2025-08" db="UniProtKB">
        <authorList>
            <consortium name="RefSeq"/>
        </authorList>
    </citation>
    <scope>IDENTIFICATION</scope>
</reference>
<gene>
    <name evidence="2" type="ORF">An11g08120</name>
</gene>
<feature type="signal peptide" evidence="1">
    <location>
        <begin position="1"/>
        <end position="17"/>
    </location>
</feature>
<dbReference type="KEGG" id="ang:An11g08120"/>
<name>A0AAJ8BY16_ASPNG</name>
<proteinExistence type="predicted"/>
<dbReference type="GeneID" id="4985032"/>
<dbReference type="RefSeq" id="XP_059604335.1">
    <property type="nucleotide sequence ID" value="XM_059750430.1"/>
</dbReference>
<sequence length="128" mass="14057">MQIISVAIAALLTTASAIRIIKPAAGDTVHCNQPWQVCWTAVEAPANANTFLSTDPPQFCLYLTNFREFPPQIVDLLNRTPIITDVPRHMSRFADMALAYSSPYRVRAASCPDPNTIYAESGDFTLVA</sequence>
<accession>A0AAJ8BY16</accession>
<protein>
    <submittedName>
        <fullName evidence="2">Uncharacterized protein</fullName>
    </submittedName>
</protein>
<evidence type="ECO:0000256" key="1">
    <source>
        <dbReference type="SAM" id="SignalP"/>
    </source>
</evidence>
<keyword evidence="1" id="KW-0732">Signal</keyword>